<dbReference type="AlphaFoldDB" id="A0A0G4F8I8"/>
<feature type="compositionally biased region" description="Basic and acidic residues" evidence="2">
    <location>
        <begin position="58"/>
        <end position="68"/>
    </location>
</feature>
<reference evidence="3 4" key="1">
    <citation type="submission" date="2014-11" db="EMBL/GenBank/DDBJ databases">
        <authorList>
            <person name="Zhu J."/>
            <person name="Qi W."/>
            <person name="Song R."/>
        </authorList>
    </citation>
    <scope>NUCLEOTIDE SEQUENCE [LARGE SCALE GENOMIC DNA]</scope>
</reference>
<keyword evidence="1" id="KW-0175">Coiled coil</keyword>
<dbReference type="VEuPathDB" id="CryptoDB:Vbra_14712"/>
<protein>
    <submittedName>
        <fullName evidence="3">Uncharacterized protein</fullName>
    </submittedName>
</protein>
<feature type="region of interest" description="Disordered" evidence="2">
    <location>
        <begin position="167"/>
        <end position="195"/>
    </location>
</feature>
<dbReference type="Proteomes" id="UP000041254">
    <property type="component" value="Unassembled WGS sequence"/>
</dbReference>
<dbReference type="EMBL" id="CDMY01000385">
    <property type="protein sequence ID" value="CEM08687.1"/>
    <property type="molecule type" value="Genomic_DNA"/>
</dbReference>
<dbReference type="InParanoid" id="A0A0G4F8I8"/>
<evidence type="ECO:0000256" key="2">
    <source>
        <dbReference type="SAM" id="MobiDB-lite"/>
    </source>
</evidence>
<name>A0A0G4F8I8_VITBC</name>
<feature type="coiled-coil region" evidence="1">
    <location>
        <begin position="103"/>
        <end position="130"/>
    </location>
</feature>
<organism evidence="3 4">
    <name type="scientific">Vitrella brassicaformis (strain CCMP3155)</name>
    <dbReference type="NCBI Taxonomy" id="1169540"/>
    <lineage>
        <taxon>Eukaryota</taxon>
        <taxon>Sar</taxon>
        <taxon>Alveolata</taxon>
        <taxon>Colpodellida</taxon>
        <taxon>Vitrellaceae</taxon>
        <taxon>Vitrella</taxon>
    </lineage>
</organism>
<evidence type="ECO:0000313" key="4">
    <source>
        <dbReference type="Proteomes" id="UP000041254"/>
    </source>
</evidence>
<accession>A0A0G4F8I8</accession>
<keyword evidence="4" id="KW-1185">Reference proteome</keyword>
<feature type="region of interest" description="Disordered" evidence="2">
    <location>
        <begin position="1"/>
        <end position="100"/>
    </location>
</feature>
<sequence>MSSPQFGASDHIVTPSHPHTAQILAGGNEHHAPAARNGPVKAGSEQQAPSASVPRPDPVSHEVPHEPHGGMLHIGQDPPIDGLPPHSEEGESALRALASDPTTRSLMALLTKKETRIRELEAENSRLRRAIGGKTAPEGEAAQGAVVERLAALELGVSAIWSHLSGGKPLPGDGPRSDASAVSTLEGTFGGTFRA</sequence>
<evidence type="ECO:0000313" key="3">
    <source>
        <dbReference type="EMBL" id="CEM08687.1"/>
    </source>
</evidence>
<evidence type="ECO:0000256" key="1">
    <source>
        <dbReference type="SAM" id="Coils"/>
    </source>
</evidence>
<proteinExistence type="predicted"/>
<gene>
    <name evidence="3" type="ORF">Vbra_14712</name>
</gene>